<feature type="signal peptide" evidence="1">
    <location>
        <begin position="1"/>
        <end position="23"/>
    </location>
</feature>
<feature type="chain" id="PRO_5019509514" evidence="1">
    <location>
        <begin position="24"/>
        <end position="105"/>
    </location>
</feature>
<accession>A0A450TDU3</accession>
<evidence type="ECO:0000256" key="1">
    <source>
        <dbReference type="SAM" id="SignalP"/>
    </source>
</evidence>
<keyword evidence="1" id="KW-0732">Signal</keyword>
<dbReference type="AlphaFoldDB" id="A0A450TDU3"/>
<organism evidence="2">
    <name type="scientific">Candidatus Kentrum sp. FW</name>
    <dbReference type="NCBI Taxonomy" id="2126338"/>
    <lineage>
        <taxon>Bacteria</taxon>
        <taxon>Pseudomonadati</taxon>
        <taxon>Pseudomonadota</taxon>
        <taxon>Gammaproteobacteria</taxon>
        <taxon>Candidatus Kentrum</taxon>
    </lineage>
</organism>
<reference evidence="2" key="1">
    <citation type="submission" date="2019-02" db="EMBL/GenBank/DDBJ databases">
        <authorList>
            <person name="Gruber-Vodicka R. H."/>
            <person name="Seah K. B. B."/>
        </authorList>
    </citation>
    <scope>NUCLEOTIDE SEQUENCE</scope>
    <source>
        <strain evidence="2">BECK_BZ106</strain>
    </source>
</reference>
<proteinExistence type="predicted"/>
<name>A0A450TDU3_9GAMM</name>
<sequence>MKYNAAKAAAFAIMIGTPLATFAAGKAPLAEGTDLAAFRGIETIQVSDGELREVFGDGSKSLFSGAHNRYVRDRGACDSGPLLPFGAGNSVRLLLSDGEFFIGER</sequence>
<dbReference type="EMBL" id="CAADFD010000101">
    <property type="protein sequence ID" value="VFJ65151.1"/>
    <property type="molecule type" value="Genomic_DNA"/>
</dbReference>
<protein>
    <submittedName>
        <fullName evidence="2">Uncharacterized protein</fullName>
    </submittedName>
</protein>
<evidence type="ECO:0000313" key="2">
    <source>
        <dbReference type="EMBL" id="VFJ65151.1"/>
    </source>
</evidence>
<gene>
    <name evidence="2" type="ORF">BECKFW1821B_GA0114236_11011</name>
</gene>